<protein>
    <submittedName>
        <fullName evidence="2">Uncharacterized protein</fullName>
    </submittedName>
</protein>
<evidence type="ECO:0000313" key="2">
    <source>
        <dbReference type="EMBL" id="GHO51960.1"/>
    </source>
</evidence>
<name>A0ABQ3UGX6_9CHLR</name>
<keyword evidence="1" id="KW-0732">Signal</keyword>
<organism evidence="2 3">
    <name type="scientific">Ktedonobacter robiniae</name>
    <dbReference type="NCBI Taxonomy" id="2778365"/>
    <lineage>
        <taxon>Bacteria</taxon>
        <taxon>Bacillati</taxon>
        <taxon>Chloroflexota</taxon>
        <taxon>Ktedonobacteria</taxon>
        <taxon>Ktedonobacterales</taxon>
        <taxon>Ktedonobacteraceae</taxon>
        <taxon>Ktedonobacter</taxon>
    </lineage>
</organism>
<dbReference type="RefSeq" id="WP_201368915.1">
    <property type="nucleotide sequence ID" value="NZ_BNJG01000001.1"/>
</dbReference>
<feature type="signal peptide" evidence="1">
    <location>
        <begin position="1"/>
        <end position="36"/>
    </location>
</feature>
<dbReference type="EMBL" id="BNJG01000001">
    <property type="protein sequence ID" value="GHO51960.1"/>
    <property type="molecule type" value="Genomic_DNA"/>
</dbReference>
<evidence type="ECO:0000256" key="1">
    <source>
        <dbReference type="SAM" id="SignalP"/>
    </source>
</evidence>
<feature type="chain" id="PRO_5046457472" evidence="1">
    <location>
        <begin position="37"/>
        <end position="364"/>
    </location>
</feature>
<reference evidence="2 3" key="1">
    <citation type="journal article" date="2021" name="Int. J. Syst. Evol. Microbiol.">
        <title>Reticulibacter mediterranei gen. nov., sp. nov., within the new family Reticulibacteraceae fam. nov., and Ktedonospora formicarum gen. nov., sp. nov., Ktedonobacter robiniae sp. nov., Dictyobacter formicarum sp. nov. and Dictyobacter arantiisoli sp. nov., belonging to the class Ktedonobacteria.</title>
        <authorList>
            <person name="Yabe S."/>
            <person name="Zheng Y."/>
            <person name="Wang C.M."/>
            <person name="Sakai Y."/>
            <person name="Abe K."/>
            <person name="Yokota A."/>
            <person name="Donadio S."/>
            <person name="Cavaletti L."/>
            <person name="Monciardini P."/>
        </authorList>
    </citation>
    <scope>NUCLEOTIDE SEQUENCE [LARGE SCALE GENOMIC DNA]</scope>
    <source>
        <strain evidence="2 3">SOSP1-30</strain>
    </source>
</reference>
<accession>A0ABQ3UGX6</accession>
<sequence>MALHKKMLSLSSLGVLMLSMLLALSISLLGSGSAAAATSAASNITPRFYYFHHDPPKNALRSNHVPAALATWTSTFTVDGVTYPYTMVGTDPTQGSKTTKIPVNIVPIKVVFGKTVFDGSKKVDSVMDSPLFKKNDFQTGHTQYTDAIQRASFWKTIQKFSPNYHVLLDKPNVKKTYTINVPTNQGELVSTTTNHIYGNIDDINWWDTQMQQLLGEYKATSNGLTIFLTYDVLIELGVGGYHNATGQGLPGDLTYAWASYYDQYLYSGFSNTGALSHELAEWVADPYTTNVVPSWSVPSEPQYGCSNVLEVGDPLVGVVFHKDGYTLQDEVNFSWFSRQSPSIGYKGRYTYLGNKDFTSYSVSC</sequence>
<evidence type="ECO:0000313" key="3">
    <source>
        <dbReference type="Proteomes" id="UP000654345"/>
    </source>
</evidence>
<dbReference type="Proteomes" id="UP000654345">
    <property type="component" value="Unassembled WGS sequence"/>
</dbReference>
<gene>
    <name evidence="2" type="ORF">KSB_04350</name>
</gene>
<keyword evidence="3" id="KW-1185">Reference proteome</keyword>
<proteinExistence type="predicted"/>
<comment type="caution">
    <text evidence="2">The sequence shown here is derived from an EMBL/GenBank/DDBJ whole genome shotgun (WGS) entry which is preliminary data.</text>
</comment>